<dbReference type="Proteomes" id="UP001634747">
    <property type="component" value="Unassembled WGS sequence"/>
</dbReference>
<evidence type="ECO:0000256" key="18">
    <source>
        <dbReference type="ARBA" id="ARBA00023228"/>
    </source>
</evidence>
<keyword evidence="9" id="KW-0479">Metal-binding</keyword>
<evidence type="ECO:0000313" key="25">
    <source>
        <dbReference type="Proteomes" id="UP001634747"/>
    </source>
</evidence>
<keyword evidence="18" id="KW-0458">Lysosome</keyword>
<evidence type="ECO:0000256" key="15">
    <source>
        <dbReference type="ARBA" id="ARBA00023049"/>
    </source>
</evidence>
<evidence type="ECO:0000256" key="20">
    <source>
        <dbReference type="ARBA" id="ARBA00033328"/>
    </source>
</evidence>
<dbReference type="PANTHER" id="PTHR12053">
    <property type="entry name" value="PROTEASE FAMILY M28 PLASMA GLUTAMATE CARBOXYPEPTIDASE-RELATED"/>
    <property type="match status" value="1"/>
</dbReference>
<evidence type="ECO:0000256" key="2">
    <source>
        <dbReference type="ARBA" id="ARBA00004371"/>
    </source>
</evidence>
<dbReference type="InterPro" id="IPR007484">
    <property type="entry name" value="Peptidase_M28"/>
</dbReference>
<feature type="signal peptide" evidence="21">
    <location>
        <begin position="1"/>
        <end position="25"/>
    </location>
</feature>
<evidence type="ECO:0000256" key="5">
    <source>
        <dbReference type="ARBA" id="ARBA00014116"/>
    </source>
</evidence>
<feature type="domain" description="Peptidase M28" evidence="23">
    <location>
        <begin position="271"/>
        <end position="479"/>
    </location>
</feature>
<evidence type="ECO:0000256" key="7">
    <source>
        <dbReference type="ARBA" id="ARBA00022645"/>
    </source>
</evidence>
<dbReference type="Pfam" id="PF02225">
    <property type="entry name" value="PA"/>
    <property type="match status" value="1"/>
</dbReference>
<keyword evidence="16" id="KW-0865">Zymogen</keyword>
<dbReference type="Pfam" id="PF04389">
    <property type="entry name" value="Peptidase_M28"/>
    <property type="match status" value="1"/>
</dbReference>
<keyword evidence="10 21" id="KW-0732">Signal</keyword>
<evidence type="ECO:0000256" key="3">
    <source>
        <dbReference type="ARBA" id="ARBA00004555"/>
    </source>
</evidence>
<evidence type="ECO:0000256" key="19">
    <source>
        <dbReference type="ARBA" id="ARBA00025833"/>
    </source>
</evidence>
<evidence type="ECO:0000256" key="1">
    <source>
        <dbReference type="ARBA" id="ARBA00004240"/>
    </source>
</evidence>
<organism evidence="24 25">
    <name type="scientific">Terriglobus aquaticus</name>
    <dbReference type="NCBI Taxonomy" id="940139"/>
    <lineage>
        <taxon>Bacteria</taxon>
        <taxon>Pseudomonadati</taxon>
        <taxon>Acidobacteriota</taxon>
        <taxon>Terriglobia</taxon>
        <taxon>Terriglobales</taxon>
        <taxon>Acidobacteriaceae</taxon>
        <taxon>Terriglobus</taxon>
    </lineage>
</organism>
<sequence>MPSPKVLLSLLSVATAAVLALPASAQREGSAQPAVSGPITAKYQADASKILAAAAADNDGYTALTYLCDHIGNRNSGTPQLNTAVQWGAELMRKAGLENVTVQPAMVPHWVRGHESAEILSPDLHGMPRKLHMLGLGMSVGTPAQGITAPVIFVHTFDELDALPPDSIKGKIVVYNPGWHGYGVGSLYRTTGASRAAAKGAVAMLVRSATGLVEQTPHTGTLRYDEKQPKIPAAAISPEDALLIERLAKDGTVSVHLQMDAHQEADVQSGNVVGEIRGSEKPNEVVVLGGHIDSWDVGQGAQDDGSGIMAAYAAVKLIHDLGLKPKRTLRLAFWVNEENGGAGGRAYRDSVAKNIKDQVAAMEMDDGAEAPLGIGYTVIARTPGRRAPSMQQMMRQGPPPFNMDALTPEQKQAFNTVQQIAALLQPIGADKVFPAGGGSDIGPIVALGVPSLAPITVAEHYFDWHHTEADTLDKVNLADFRKDIGLLAVTTFVLADMDGQLVGAKIPDMD</sequence>
<proteinExistence type="predicted"/>
<evidence type="ECO:0000256" key="9">
    <source>
        <dbReference type="ARBA" id="ARBA00022723"/>
    </source>
</evidence>
<evidence type="ECO:0000256" key="8">
    <source>
        <dbReference type="ARBA" id="ARBA00022670"/>
    </source>
</evidence>
<evidence type="ECO:0000313" key="24">
    <source>
        <dbReference type="EMBL" id="MFN2976938.1"/>
    </source>
</evidence>
<keyword evidence="11" id="KW-0378">Hydrolase</keyword>
<evidence type="ECO:0000256" key="14">
    <source>
        <dbReference type="ARBA" id="ARBA00023034"/>
    </source>
</evidence>
<dbReference type="EMBL" id="JBJYXY010000001">
    <property type="protein sequence ID" value="MFN2976938.1"/>
    <property type="molecule type" value="Genomic_DNA"/>
</dbReference>
<gene>
    <name evidence="24" type="ORF">ACK2TP_14300</name>
</gene>
<dbReference type="Gene3D" id="3.50.30.30">
    <property type="match status" value="1"/>
</dbReference>
<evidence type="ECO:0000256" key="10">
    <source>
        <dbReference type="ARBA" id="ARBA00022729"/>
    </source>
</evidence>
<keyword evidence="15" id="KW-0482">Metalloprotease</keyword>
<comment type="subunit">
    <text evidence="19">Homodimer. The monomeric form is inactive while the homodimer is active.</text>
</comment>
<evidence type="ECO:0000256" key="12">
    <source>
        <dbReference type="ARBA" id="ARBA00022824"/>
    </source>
</evidence>
<feature type="domain" description="PA" evidence="22">
    <location>
        <begin position="161"/>
        <end position="242"/>
    </location>
</feature>
<evidence type="ECO:0000259" key="22">
    <source>
        <dbReference type="Pfam" id="PF02225"/>
    </source>
</evidence>
<comment type="caution">
    <text evidence="24">The sequence shown here is derived from an EMBL/GenBank/DDBJ whole genome shotgun (WGS) entry which is preliminary data.</text>
</comment>
<name>A0ABW9KNK9_9BACT</name>
<keyword evidence="17" id="KW-0325">Glycoprotein</keyword>
<evidence type="ECO:0000256" key="21">
    <source>
        <dbReference type="SAM" id="SignalP"/>
    </source>
</evidence>
<dbReference type="InterPro" id="IPR039866">
    <property type="entry name" value="CPQ"/>
</dbReference>
<dbReference type="SUPFAM" id="SSF53187">
    <property type="entry name" value="Zn-dependent exopeptidases"/>
    <property type="match status" value="1"/>
</dbReference>
<feature type="chain" id="PRO_5046717365" description="Carboxypeptidase Q" evidence="21">
    <location>
        <begin position="26"/>
        <end position="510"/>
    </location>
</feature>
<evidence type="ECO:0000256" key="4">
    <source>
        <dbReference type="ARBA" id="ARBA00004613"/>
    </source>
</evidence>
<protein>
    <recommendedName>
        <fullName evidence="5">Carboxypeptidase Q</fullName>
    </recommendedName>
    <alternativeName>
        <fullName evidence="20">Plasma glutamate carboxypeptidase</fullName>
    </alternativeName>
</protein>
<evidence type="ECO:0000256" key="13">
    <source>
        <dbReference type="ARBA" id="ARBA00022833"/>
    </source>
</evidence>
<evidence type="ECO:0000256" key="16">
    <source>
        <dbReference type="ARBA" id="ARBA00023145"/>
    </source>
</evidence>
<keyword evidence="25" id="KW-1185">Reference proteome</keyword>
<evidence type="ECO:0000259" key="23">
    <source>
        <dbReference type="Pfam" id="PF04389"/>
    </source>
</evidence>
<evidence type="ECO:0000256" key="11">
    <source>
        <dbReference type="ARBA" id="ARBA00022801"/>
    </source>
</evidence>
<keyword evidence="7" id="KW-0121">Carboxypeptidase</keyword>
<keyword evidence="12" id="KW-0256">Endoplasmic reticulum</keyword>
<evidence type="ECO:0000256" key="17">
    <source>
        <dbReference type="ARBA" id="ARBA00023180"/>
    </source>
</evidence>
<keyword evidence="14" id="KW-0333">Golgi apparatus</keyword>
<dbReference type="InterPro" id="IPR003137">
    <property type="entry name" value="PA_domain"/>
</dbReference>
<dbReference type="RefSeq" id="WP_263414883.1">
    <property type="nucleotide sequence ID" value="NZ_BAABBH010000001.1"/>
</dbReference>
<keyword evidence="13" id="KW-0862">Zinc</keyword>
<evidence type="ECO:0000256" key="6">
    <source>
        <dbReference type="ARBA" id="ARBA00022525"/>
    </source>
</evidence>
<dbReference type="PANTHER" id="PTHR12053:SF3">
    <property type="entry name" value="CARBOXYPEPTIDASE Q"/>
    <property type="match status" value="1"/>
</dbReference>
<keyword evidence="8" id="KW-0645">Protease</keyword>
<accession>A0ABW9KNK9</accession>
<reference evidence="24 25" key="1">
    <citation type="submission" date="2024-12" db="EMBL/GenBank/DDBJ databases">
        <authorList>
            <person name="Lee Y."/>
        </authorList>
    </citation>
    <scope>NUCLEOTIDE SEQUENCE [LARGE SCALE GENOMIC DNA]</scope>
    <source>
        <strain evidence="24 25">03SUJ4</strain>
    </source>
</reference>
<dbReference type="Gene3D" id="3.40.630.10">
    <property type="entry name" value="Zn peptidases"/>
    <property type="match status" value="1"/>
</dbReference>
<comment type="subcellular location">
    <subcellularLocation>
        <location evidence="1">Endoplasmic reticulum</location>
    </subcellularLocation>
    <subcellularLocation>
        <location evidence="3">Golgi apparatus</location>
    </subcellularLocation>
    <subcellularLocation>
        <location evidence="2">Lysosome</location>
    </subcellularLocation>
    <subcellularLocation>
        <location evidence="4">Secreted</location>
    </subcellularLocation>
</comment>
<keyword evidence="6" id="KW-0964">Secreted</keyword>